<protein>
    <submittedName>
        <fullName evidence="1">Uncharacterized protein</fullName>
    </submittedName>
</protein>
<gene>
    <name evidence="1" type="ORF">A3D44_03355</name>
</gene>
<evidence type="ECO:0000313" key="1">
    <source>
        <dbReference type="EMBL" id="OGZ69586.1"/>
    </source>
</evidence>
<name>A0A1G2I463_9BACT</name>
<proteinExistence type="predicted"/>
<evidence type="ECO:0000313" key="2">
    <source>
        <dbReference type="Proteomes" id="UP000178820"/>
    </source>
</evidence>
<sequence length="73" mass="8438">MTEKRRCEIANAVFQWNKKYDDELLIFLSIEIDPDNSGLSMLGIRGNHEALCRVAEEINVDLVELIEWATIML</sequence>
<organism evidence="1 2">
    <name type="scientific">Candidatus Staskawiczbacteria bacterium RIFCSPHIGHO2_02_FULL_42_22</name>
    <dbReference type="NCBI Taxonomy" id="1802207"/>
    <lineage>
        <taxon>Bacteria</taxon>
        <taxon>Candidatus Staskawicziibacteriota</taxon>
    </lineage>
</organism>
<comment type="caution">
    <text evidence="1">The sequence shown here is derived from an EMBL/GenBank/DDBJ whole genome shotgun (WGS) entry which is preliminary data.</text>
</comment>
<dbReference type="STRING" id="1802207.A3D44_03355"/>
<dbReference type="AlphaFoldDB" id="A0A1G2I463"/>
<dbReference type="Proteomes" id="UP000178820">
    <property type="component" value="Unassembled WGS sequence"/>
</dbReference>
<reference evidence="1 2" key="1">
    <citation type="journal article" date="2016" name="Nat. Commun.">
        <title>Thousands of microbial genomes shed light on interconnected biogeochemical processes in an aquifer system.</title>
        <authorList>
            <person name="Anantharaman K."/>
            <person name="Brown C.T."/>
            <person name="Hug L.A."/>
            <person name="Sharon I."/>
            <person name="Castelle C.J."/>
            <person name="Probst A.J."/>
            <person name="Thomas B.C."/>
            <person name="Singh A."/>
            <person name="Wilkins M.J."/>
            <person name="Karaoz U."/>
            <person name="Brodie E.L."/>
            <person name="Williams K.H."/>
            <person name="Hubbard S.S."/>
            <person name="Banfield J.F."/>
        </authorList>
    </citation>
    <scope>NUCLEOTIDE SEQUENCE [LARGE SCALE GENOMIC DNA]</scope>
</reference>
<dbReference type="EMBL" id="MHOT01000008">
    <property type="protein sequence ID" value="OGZ69586.1"/>
    <property type="molecule type" value="Genomic_DNA"/>
</dbReference>
<accession>A0A1G2I463</accession>